<proteinExistence type="predicted"/>
<dbReference type="RefSeq" id="WP_171608771.1">
    <property type="nucleotide sequence ID" value="NZ_WHPF01000011.1"/>
</dbReference>
<keyword evidence="2" id="KW-1185">Reference proteome</keyword>
<dbReference type="InterPro" id="IPR018644">
    <property type="entry name" value="DUF2071"/>
</dbReference>
<sequence length="239" mass="27610">MKKTFLTAHWKQLLFINYTVNPDILTPYLPKGTQVDCWNNQCFVSLVGFMFLDTRIKGIPIPFHTNFEEFNLRFYVTFNQDNTTKRGVVFIKEIVPRRMICAVAKLLYGEHYYYHPMQHQILQSEETIKVSYGFKHNKQWNQIAAVATTNTFLAPAGSEENFITEHYWGYTKVSADTTSEYQVVHPPWALHQVLSHQVNCDVSSLYGPAFTPFLQQPPSSVFLASGSPVSVLGRKLWQF</sequence>
<comment type="caution">
    <text evidence="1">The sequence shown here is derived from an EMBL/GenBank/DDBJ whole genome shotgun (WGS) entry which is preliminary data.</text>
</comment>
<evidence type="ECO:0000313" key="2">
    <source>
        <dbReference type="Proteomes" id="UP000598971"/>
    </source>
</evidence>
<dbReference type="AlphaFoldDB" id="A0A8J8JUZ1"/>
<dbReference type="Proteomes" id="UP000598971">
    <property type="component" value="Unassembled WGS sequence"/>
</dbReference>
<dbReference type="Pfam" id="PF09844">
    <property type="entry name" value="DUF2071"/>
    <property type="match status" value="1"/>
</dbReference>
<dbReference type="EMBL" id="WHPF01000011">
    <property type="protein sequence ID" value="NNV56825.1"/>
    <property type="molecule type" value="Genomic_DNA"/>
</dbReference>
<dbReference type="PANTHER" id="PTHR39186:SF1">
    <property type="entry name" value="DUF2071 DOMAIN-CONTAINING PROTEIN"/>
    <property type="match status" value="1"/>
</dbReference>
<reference evidence="1" key="1">
    <citation type="submission" date="2019-10" db="EMBL/GenBank/DDBJ databases">
        <title>Draft genome sequence of Panacibacter sp. KCS-6.</title>
        <authorList>
            <person name="Yim K.J."/>
        </authorList>
    </citation>
    <scope>NUCLEOTIDE SEQUENCE</scope>
    <source>
        <strain evidence="1">KCS-6</strain>
    </source>
</reference>
<protein>
    <submittedName>
        <fullName evidence="1">DUF2071 domain-containing protein</fullName>
    </submittedName>
</protein>
<gene>
    <name evidence="1" type="ORF">GD597_15235</name>
</gene>
<name>A0A8J8JUZ1_9BACT</name>
<dbReference type="PANTHER" id="PTHR39186">
    <property type="entry name" value="DUF2071 FAMILY PROTEIN"/>
    <property type="match status" value="1"/>
</dbReference>
<organism evidence="1 2">
    <name type="scientific">Limnovirga soli</name>
    <dbReference type="NCBI Taxonomy" id="2656915"/>
    <lineage>
        <taxon>Bacteria</taxon>
        <taxon>Pseudomonadati</taxon>
        <taxon>Bacteroidota</taxon>
        <taxon>Chitinophagia</taxon>
        <taxon>Chitinophagales</taxon>
        <taxon>Chitinophagaceae</taxon>
        <taxon>Limnovirga</taxon>
    </lineage>
</organism>
<accession>A0A8J8JUZ1</accession>
<evidence type="ECO:0000313" key="1">
    <source>
        <dbReference type="EMBL" id="NNV56825.1"/>
    </source>
</evidence>